<feature type="compositionally biased region" description="Basic and acidic residues" evidence="1">
    <location>
        <begin position="67"/>
        <end position="76"/>
    </location>
</feature>
<accession>A0A4Y5NZV4</accession>
<evidence type="ECO:0000256" key="1">
    <source>
        <dbReference type="SAM" id="MobiDB-lite"/>
    </source>
</evidence>
<sequence>MSVARDFMAAPNSDALGIDAVTVYCDAPKTERGHCQTTFRGTTAAKARAAAKAAGWKVNQPGKPQRRHDYCPEHAS</sequence>
<gene>
    <name evidence="2" type="primary">14</name>
    <name evidence="2" type="ORF">SEA_PIPERIS_14</name>
</gene>
<proteinExistence type="predicted"/>
<protein>
    <submittedName>
        <fullName evidence="2">Uncharacterized protein</fullName>
    </submittedName>
</protein>
<organism evidence="2 3">
    <name type="scientific">Microbacterium phage Piperis</name>
    <dbReference type="NCBI Taxonomy" id="2584496"/>
    <lineage>
        <taxon>Viruses</taxon>
        <taxon>Duplodnaviria</taxon>
        <taxon>Heunggongvirae</taxon>
        <taxon>Uroviricota</taxon>
        <taxon>Caudoviricetes</taxon>
        <taxon>Hodgkinviridae</taxon>
        <taxon>Quhwahvirus</taxon>
        <taxon>Quhwahvirus pulchra</taxon>
        <taxon>Quhwahvirus kaihaidragon</taxon>
    </lineage>
</organism>
<reference evidence="2 3" key="1">
    <citation type="submission" date="2019-05" db="EMBL/GenBank/DDBJ databases">
        <authorList>
            <person name="Kistemaker R.M."/>
            <person name="Teasley A."/>
            <person name="Collins F.P."/>
            <person name="Cook L.J."/>
            <person name="Dishman K.E."/>
            <person name="Glover S.Z."/>
            <person name="Goodman I.J."/>
            <person name="Josey A.G."/>
            <person name="Pickens K.T."/>
            <person name="Moliis A.N."/>
            <person name="Ray T.E."/>
            <person name="Roseboro Y.S."/>
            <person name="Swarts R.A."/>
            <person name="Whitcomb A.M."/>
            <person name="Leonard J.E."/>
            <person name="Collins D.P."/>
            <person name="Washington J.M."/>
            <person name="Garlena R.A."/>
            <person name="Russell D.A."/>
            <person name="Pope W.H."/>
            <person name="Jacobs-Sera D."/>
            <person name="Hatfull G.F."/>
        </authorList>
    </citation>
    <scope>NUCLEOTIDE SEQUENCE [LARGE SCALE GENOMIC DNA]</scope>
</reference>
<name>A0A4Y5NZV4_9CAUD</name>
<dbReference type="Proteomes" id="UP000308639">
    <property type="component" value="Segment"/>
</dbReference>
<dbReference type="EMBL" id="MK875798">
    <property type="protein sequence ID" value="QCW22572.1"/>
    <property type="molecule type" value="Genomic_DNA"/>
</dbReference>
<feature type="region of interest" description="Disordered" evidence="1">
    <location>
        <begin position="52"/>
        <end position="76"/>
    </location>
</feature>
<evidence type="ECO:0000313" key="3">
    <source>
        <dbReference type="Proteomes" id="UP000308639"/>
    </source>
</evidence>
<evidence type="ECO:0000313" key="2">
    <source>
        <dbReference type="EMBL" id="QCW22572.1"/>
    </source>
</evidence>